<protein>
    <submittedName>
        <fullName evidence="1">Uncharacterized protein</fullName>
    </submittedName>
</protein>
<dbReference type="Proteomes" id="UP001597011">
    <property type="component" value="Unassembled WGS sequence"/>
</dbReference>
<sequence>MATFSQCGVTKLETKAPVTLGAVYYQHWTDKVEGGESGIVIVIPVISNPKNIILDSVQFLGKQAKLEFKNNSVFIGHIKQESIQKEDIIMSSDPRAEYGNKVPKRANTAQFQLQTDQCVVSYKIGNKVKYFKIDKILKKDDMLYIDSDSKKP</sequence>
<accession>A0ABW3BNP1</accession>
<reference evidence="2" key="1">
    <citation type="journal article" date="2019" name="Int. J. Syst. Evol. Microbiol.">
        <title>The Global Catalogue of Microorganisms (GCM) 10K type strain sequencing project: providing services to taxonomists for standard genome sequencing and annotation.</title>
        <authorList>
            <consortium name="The Broad Institute Genomics Platform"/>
            <consortium name="The Broad Institute Genome Sequencing Center for Infectious Disease"/>
            <person name="Wu L."/>
            <person name="Ma J."/>
        </authorList>
    </citation>
    <scope>NUCLEOTIDE SEQUENCE [LARGE SCALE GENOMIC DNA]</scope>
    <source>
        <strain evidence="2">CCUG 60529</strain>
    </source>
</reference>
<keyword evidence="2" id="KW-1185">Reference proteome</keyword>
<proteinExistence type="predicted"/>
<organism evidence="1 2">
    <name type="scientific">Mariniflexile aquimaris</name>
    <dbReference type="NCBI Taxonomy" id="881009"/>
    <lineage>
        <taxon>Bacteria</taxon>
        <taxon>Pseudomonadati</taxon>
        <taxon>Bacteroidota</taxon>
        <taxon>Flavobacteriia</taxon>
        <taxon>Flavobacteriales</taxon>
        <taxon>Flavobacteriaceae</taxon>
        <taxon>Mariniflexile</taxon>
    </lineage>
</organism>
<comment type="caution">
    <text evidence="1">The sequence shown here is derived from an EMBL/GenBank/DDBJ whole genome shotgun (WGS) entry which is preliminary data.</text>
</comment>
<name>A0ABW3BNP1_9FLAO</name>
<evidence type="ECO:0000313" key="2">
    <source>
        <dbReference type="Proteomes" id="UP001597011"/>
    </source>
</evidence>
<evidence type="ECO:0000313" key="1">
    <source>
        <dbReference type="EMBL" id="MFD0834701.1"/>
    </source>
</evidence>
<gene>
    <name evidence="1" type="ORF">ACFQ0I_02910</name>
</gene>
<dbReference type="EMBL" id="JBHTIB010000002">
    <property type="protein sequence ID" value="MFD0834701.1"/>
    <property type="molecule type" value="Genomic_DNA"/>
</dbReference>